<evidence type="ECO:0000313" key="2">
    <source>
        <dbReference type="Proteomes" id="UP000178256"/>
    </source>
</evidence>
<evidence type="ECO:0008006" key="3">
    <source>
        <dbReference type="Google" id="ProtNLM"/>
    </source>
</evidence>
<evidence type="ECO:0000313" key="1">
    <source>
        <dbReference type="EMBL" id="OGN25499.1"/>
    </source>
</evidence>
<sequence>MSKNSNPLSLDYLFGSRVRVKVLKFLFRNYPVNFGAKDLADRVSEPREAIRKEIKNLQKIGLVKKI</sequence>
<protein>
    <recommendedName>
        <fullName evidence="3">HTH arsR-type domain-containing protein</fullName>
    </recommendedName>
</protein>
<comment type="caution">
    <text evidence="1">The sequence shown here is derived from an EMBL/GenBank/DDBJ whole genome shotgun (WGS) entry which is preliminary data.</text>
</comment>
<dbReference type="EMBL" id="MGKL01000018">
    <property type="protein sequence ID" value="OGN25499.1"/>
    <property type="molecule type" value="Genomic_DNA"/>
</dbReference>
<dbReference type="STRING" id="1802697.A2925_02095"/>
<proteinExistence type="predicted"/>
<accession>A0A1F8GM42</accession>
<dbReference type="Proteomes" id="UP000178256">
    <property type="component" value="Unassembled WGS sequence"/>
</dbReference>
<dbReference type="SUPFAM" id="SSF46785">
    <property type="entry name" value="Winged helix' DNA-binding domain"/>
    <property type="match status" value="1"/>
</dbReference>
<organism evidence="1 2">
    <name type="scientific">Candidatus Yanofskybacteria bacterium RIFCSPLOWO2_01_FULL_44_22</name>
    <dbReference type="NCBI Taxonomy" id="1802697"/>
    <lineage>
        <taxon>Bacteria</taxon>
        <taxon>Candidatus Yanofskyibacteriota</taxon>
    </lineage>
</organism>
<dbReference type="AlphaFoldDB" id="A0A1F8GM42"/>
<name>A0A1F8GM42_9BACT</name>
<gene>
    <name evidence="1" type="ORF">A2925_02095</name>
</gene>
<dbReference type="InterPro" id="IPR036390">
    <property type="entry name" value="WH_DNA-bd_sf"/>
</dbReference>
<reference evidence="1 2" key="1">
    <citation type="journal article" date="2016" name="Nat. Commun.">
        <title>Thousands of microbial genomes shed light on interconnected biogeochemical processes in an aquifer system.</title>
        <authorList>
            <person name="Anantharaman K."/>
            <person name="Brown C.T."/>
            <person name="Hug L.A."/>
            <person name="Sharon I."/>
            <person name="Castelle C.J."/>
            <person name="Probst A.J."/>
            <person name="Thomas B.C."/>
            <person name="Singh A."/>
            <person name="Wilkins M.J."/>
            <person name="Karaoz U."/>
            <person name="Brodie E.L."/>
            <person name="Williams K.H."/>
            <person name="Hubbard S.S."/>
            <person name="Banfield J.F."/>
        </authorList>
    </citation>
    <scope>NUCLEOTIDE SEQUENCE [LARGE SCALE GENOMIC DNA]</scope>
</reference>